<dbReference type="Proteomes" id="UP000214365">
    <property type="component" value="Unassembled WGS sequence"/>
</dbReference>
<keyword evidence="9" id="KW-1185">Reference proteome</keyword>
<feature type="compositionally biased region" description="Basic and acidic residues" evidence="6">
    <location>
        <begin position="74"/>
        <end position="83"/>
    </location>
</feature>
<protein>
    <recommendedName>
        <fullName evidence="7">Fe2OG dioxygenase domain-containing protein</fullName>
    </recommendedName>
</protein>
<evidence type="ECO:0000256" key="1">
    <source>
        <dbReference type="ARBA" id="ARBA00008056"/>
    </source>
</evidence>
<dbReference type="Pfam" id="PF14226">
    <property type="entry name" value="DIOX_N"/>
    <property type="match status" value="1"/>
</dbReference>
<dbReference type="GO" id="GO:0046872">
    <property type="term" value="F:metal ion binding"/>
    <property type="evidence" value="ECO:0007669"/>
    <property type="project" value="UniProtKB-KW"/>
</dbReference>
<keyword evidence="5" id="KW-0560">Oxidoreductase</keyword>
<dbReference type="InterPro" id="IPR008733">
    <property type="entry name" value="PEX11"/>
</dbReference>
<dbReference type="GO" id="GO:0044283">
    <property type="term" value="P:small molecule biosynthetic process"/>
    <property type="evidence" value="ECO:0007669"/>
    <property type="project" value="UniProtKB-ARBA"/>
</dbReference>
<dbReference type="RefSeq" id="XP_020122597.1">
    <property type="nucleotide sequence ID" value="XM_020264610.1"/>
</dbReference>
<dbReference type="SUPFAM" id="SSF51197">
    <property type="entry name" value="Clavaminate synthase-like"/>
    <property type="match status" value="1"/>
</dbReference>
<dbReference type="PANTHER" id="PTHR47990">
    <property type="entry name" value="2-OXOGLUTARATE (2OG) AND FE(II)-DEPENDENT OXYGENASE SUPERFAMILY PROTEIN-RELATED"/>
    <property type="match status" value="1"/>
</dbReference>
<dbReference type="STRING" id="1441469.A0A225B5C2"/>
<dbReference type="GO" id="GO:0016491">
    <property type="term" value="F:oxidoreductase activity"/>
    <property type="evidence" value="ECO:0007669"/>
    <property type="project" value="UniProtKB-KW"/>
</dbReference>
<accession>A0A225B5C2</accession>
<dbReference type="Pfam" id="PF03171">
    <property type="entry name" value="2OG-FeII_Oxy"/>
    <property type="match status" value="1"/>
</dbReference>
<comment type="subcellular location">
    <subcellularLocation>
        <location evidence="4">Peroxisome membrane</location>
    </subcellularLocation>
</comment>
<dbReference type="FunFam" id="2.60.120.330:FF:000030">
    <property type="entry name" value="Thymine dioxygenase"/>
    <property type="match status" value="1"/>
</dbReference>
<dbReference type="InterPro" id="IPR050231">
    <property type="entry name" value="Iron_ascorbate_oxido_reductase"/>
</dbReference>
<evidence type="ECO:0000256" key="4">
    <source>
        <dbReference type="ARBA" id="ARBA00046271"/>
    </source>
</evidence>
<gene>
    <name evidence="8" type="ORF">UA08_02555</name>
</gene>
<keyword evidence="5" id="KW-0479">Metal-binding</keyword>
<comment type="caution">
    <text evidence="8">The sequence shown here is derived from an EMBL/GenBank/DDBJ whole genome shotgun (WGS) entry which is preliminary data.</text>
</comment>
<dbReference type="InterPro" id="IPR044861">
    <property type="entry name" value="IPNS-like_FE2OG_OXY"/>
</dbReference>
<comment type="similarity">
    <text evidence="1 5">Belongs to the iron/ascorbate-dependent oxidoreductase family.</text>
</comment>
<dbReference type="InterPro" id="IPR026992">
    <property type="entry name" value="DIOX_N"/>
</dbReference>
<dbReference type="PRINTS" id="PR00682">
    <property type="entry name" value="IPNSYNTHASE"/>
</dbReference>
<dbReference type="InterPro" id="IPR027443">
    <property type="entry name" value="IPNS-like_sf"/>
</dbReference>
<feature type="region of interest" description="Disordered" evidence="6">
    <location>
        <begin position="65"/>
        <end position="84"/>
    </location>
</feature>
<evidence type="ECO:0000313" key="9">
    <source>
        <dbReference type="Proteomes" id="UP000214365"/>
    </source>
</evidence>
<evidence type="ECO:0000313" key="8">
    <source>
        <dbReference type="EMBL" id="OKL62476.1"/>
    </source>
</evidence>
<dbReference type="GeneID" id="31002310"/>
<proteinExistence type="inferred from homology"/>
<dbReference type="PROSITE" id="PS51471">
    <property type="entry name" value="FE2OG_OXY"/>
    <property type="match status" value="1"/>
</dbReference>
<reference evidence="8 9" key="1">
    <citation type="submission" date="2015-06" db="EMBL/GenBank/DDBJ databases">
        <title>Talaromyces atroroseus IBT 11181 draft genome.</title>
        <authorList>
            <person name="Rasmussen K.B."/>
            <person name="Rasmussen S."/>
            <person name="Petersen B."/>
            <person name="Sicheritz-Ponten T."/>
            <person name="Mortensen U.H."/>
            <person name="Thrane U."/>
        </authorList>
    </citation>
    <scope>NUCLEOTIDE SEQUENCE [LARGE SCALE GENOMIC DNA]</scope>
    <source>
        <strain evidence="8 9">IBT 11181</strain>
    </source>
</reference>
<dbReference type="InterPro" id="IPR005123">
    <property type="entry name" value="Oxoglu/Fe-dep_dioxygenase_dom"/>
</dbReference>
<keyword evidence="3" id="KW-0576">Peroxisome</keyword>
<dbReference type="GO" id="GO:0016559">
    <property type="term" value="P:peroxisome fission"/>
    <property type="evidence" value="ECO:0007669"/>
    <property type="project" value="InterPro"/>
</dbReference>
<evidence type="ECO:0000256" key="3">
    <source>
        <dbReference type="ARBA" id="ARBA00023140"/>
    </source>
</evidence>
<evidence type="ECO:0000259" key="7">
    <source>
        <dbReference type="PROSITE" id="PS51471"/>
    </source>
</evidence>
<evidence type="ECO:0000256" key="2">
    <source>
        <dbReference type="ARBA" id="ARBA00023136"/>
    </source>
</evidence>
<dbReference type="Pfam" id="PF05648">
    <property type="entry name" value="PEX11"/>
    <property type="match status" value="1"/>
</dbReference>
<dbReference type="OrthoDB" id="288590at2759"/>
<dbReference type="AlphaFoldDB" id="A0A225B5C2"/>
<dbReference type="EMBL" id="LFMY01000003">
    <property type="protein sequence ID" value="OKL62476.1"/>
    <property type="molecule type" value="Genomic_DNA"/>
</dbReference>
<feature type="domain" description="Fe2OG dioxygenase" evidence="7">
    <location>
        <begin position="311"/>
        <end position="428"/>
    </location>
</feature>
<keyword evidence="2" id="KW-0472">Membrane</keyword>
<organism evidence="8 9">
    <name type="scientific">Talaromyces atroroseus</name>
    <dbReference type="NCBI Taxonomy" id="1441469"/>
    <lineage>
        <taxon>Eukaryota</taxon>
        <taxon>Fungi</taxon>
        <taxon>Dikarya</taxon>
        <taxon>Ascomycota</taxon>
        <taxon>Pezizomycotina</taxon>
        <taxon>Eurotiomycetes</taxon>
        <taxon>Eurotiomycetidae</taxon>
        <taxon>Eurotiales</taxon>
        <taxon>Trichocomaceae</taxon>
        <taxon>Talaromyces</taxon>
        <taxon>Talaromyces sect. Trachyspermi</taxon>
    </lineage>
</organism>
<name>A0A225B5C2_TALAT</name>
<dbReference type="GO" id="GO:0005778">
    <property type="term" value="C:peroxisomal membrane"/>
    <property type="evidence" value="ECO:0007669"/>
    <property type="project" value="UniProtKB-SubCell"/>
</dbReference>
<dbReference type="Gene3D" id="2.60.120.330">
    <property type="entry name" value="B-lactam Antibiotic, Isopenicillin N Synthase, Chain"/>
    <property type="match status" value="1"/>
</dbReference>
<sequence>MELAESSALGMYLVLEGTTMLHDMNIYFVSWYTPILLEAYKFWFYAICIAIVRTTLILLRGPAEPSPHSSSTDVNEKKEKDPEPIPSTASLLNQLVIDSLNLTIPGSLLGWIPYILLGQVVAMVMSDTQQHGIAGVQQDDLTIPLIDFSPFLTDDESSKKATAAAILHAFRTSGFLYLSNTGIPPSTVQTIFNESAHFFARPEAQKELLSWDTPQSNRGYVRFGREKVTQSSDPDEILRLRASNPDYKETMEIGREGVAGMPNKWPEHFDDDGKRFTATMRAFHDTCSKLHMQVMRAIALGMGYDEGFFDGFTDAADNNLRLLHYPPVLKKVFADNPDAVRAGAHSDYGSITLLFQDDVGGLEVKSPRDTWVRAVPIRDTVVVNAGDLLARWSNDTIKSTNHRVVQPPDSGSGDMYPRRYSVAYFCNPNFDRTIEALPGTFGSESEKKYAPINSGDYLTMRLAATF</sequence>
<evidence type="ECO:0000256" key="5">
    <source>
        <dbReference type="RuleBase" id="RU003682"/>
    </source>
</evidence>
<keyword evidence="5" id="KW-0408">Iron</keyword>
<evidence type="ECO:0000256" key="6">
    <source>
        <dbReference type="SAM" id="MobiDB-lite"/>
    </source>
</evidence>